<dbReference type="GO" id="GO:0003677">
    <property type="term" value="F:DNA binding"/>
    <property type="evidence" value="ECO:0007669"/>
    <property type="project" value="UniProtKB-KW"/>
</dbReference>
<accession>A0AA42BLP0</accession>
<sequence length="249" mass="28753">MSLTNWQTHFVHAVQTSESDGHSVYHNNFVLTQRASLATTFPTVLAMLGEDTFASAAHQYFLRFGKESFDWGEYGAHFPTFLDQQNALSDYPYIAEVAQYELVVHQVNRLPNKTFNQASVGLLQTHPWHEIYFDFAPGLQLLPLVFDAPFIVRAHAEPEALTEDFFQQPALQVDATYLIWRPELATQIEQLNDEYLGLWQFVLNAAAPNLQEIAQFSEQHQLDLMPWLHHLMQHKQLFRCYSCAKHSRS</sequence>
<evidence type="ECO:0000313" key="3">
    <source>
        <dbReference type="Proteomes" id="UP001165413"/>
    </source>
</evidence>
<dbReference type="Proteomes" id="UP001165413">
    <property type="component" value="Unassembled WGS sequence"/>
</dbReference>
<dbReference type="InterPro" id="IPR044922">
    <property type="entry name" value="DUF2063_N_sf"/>
</dbReference>
<dbReference type="InterPro" id="IPR018640">
    <property type="entry name" value="DUF2063"/>
</dbReference>
<dbReference type="RefSeq" id="WP_254100849.1">
    <property type="nucleotide sequence ID" value="NZ_JANATA010000014.1"/>
</dbReference>
<dbReference type="EMBL" id="JANATA010000014">
    <property type="protein sequence ID" value="MCP3428995.1"/>
    <property type="molecule type" value="Genomic_DNA"/>
</dbReference>
<organism evidence="2 3">
    <name type="scientific">Opacimonas viscosa</name>
    <dbReference type="NCBI Taxonomy" id="2961944"/>
    <lineage>
        <taxon>Bacteria</taxon>
        <taxon>Pseudomonadati</taxon>
        <taxon>Pseudomonadota</taxon>
        <taxon>Gammaproteobacteria</taxon>
        <taxon>Alteromonadales</taxon>
        <taxon>Alteromonadaceae</taxon>
        <taxon>Opacimonas</taxon>
    </lineage>
</organism>
<dbReference type="Gene3D" id="1.10.150.690">
    <property type="entry name" value="DUF2063"/>
    <property type="match status" value="1"/>
</dbReference>
<keyword evidence="2" id="KW-0238">DNA-binding</keyword>
<protein>
    <submittedName>
        <fullName evidence="2">DNA-binding domain-containing protein</fullName>
    </submittedName>
</protein>
<name>A0AA42BLP0_9ALTE</name>
<reference evidence="2" key="1">
    <citation type="submission" date="2022-07" db="EMBL/GenBank/DDBJ databases">
        <title>Characterization of the Novel Bacterium Alteromonas immobilis LMIT006 and Alteromonas gregis LMIT007.</title>
        <authorList>
            <person name="Lin X."/>
        </authorList>
    </citation>
    <scope>NUCLEOTIDE SEQUENCE</scope>
    <source>
        <strain evidence="2">LMIT007</strain>
    </source>
</reference>
<proteinExistence type="predicted"/>
<evidence type="ECO:0000313" key="2">
    <source>
        <dbReference type="EMBL" id="MCP3428995.1"/>
    </source>
</evidence>
<feature type="domain" description="Putative DNA-binding" evidence="1">
    <location>
        <begin position="6"/>
        <end position="82"/>
    </location>
</feature>
<gene>
    <name evidence="2" type="ORF">NLF92_08565</name>
</gene>
<keyword evidence="3" id="KW-1185">Reference proteome</keyword>
<evidence type="ECO:0000259" key="1">
    <source>
        <dbReference type="Pfam" id="PF09836"/>
    </source>
</evidence>
<comment type="caution">
    <text evidence="2">The sequence shown here is derived from an EMBL/GenBank/DDBJ whole genome shotgun (WGS) entry which is preliminary data.</text>
</comment>
<dbReference type="Pfam" id="PF09836">
    <property type="entry name" value="DUF2063"/>
    <property type="match status" value="1"/>
</dbReference>
<dbReference type="AlphaFoldDB" id="A0AA42BLP0"/>